<dbReference type="Gene3D" id="3.40.1190.10">
    <property type="entry name" value="Mur-like, catalytic domain"/>
    <property type="match status" value="1"/>
</dbReference>
<keyword evidence="13" id="KW-0963">Cytoplasm</keyword>
<dbReference type="EMBL" id="CP003746">
    <property type="protein sequence ID" value="AFV00686.1"/>
    <property type="molecule type" value="Genomic_DNA"/>
</dbReference>
<evidence type="ECO:0000313" key="18">
    <source>
        <dbReference type="EMBL" id="AFV00686.1"/>
    </source>
</evidence>
<feature type="binding site" evidence="13">
    <location>
        <begin position="115"/>
        <end position="121"/>
    </location>
    <ligand>
        <name>ATP</name>
        <dbReference type="ChEBI" id="CHEBI:30616"/>
    </ligand>
</feature>
<keyword evidence="5 13" id="KW-0131">Cell cycle</keyword>
<keyword evidence="2 13" id="KW-0132">Cell division</keyword>
<evidence type="ECO:0000256" key="9">
    <source>
        <dbReference type="ARBA" id="ARBA00072883"/>
    </source>
</evidence>
<evidence type="ECO:0000256" key="7">
    <source>
        <dbReference type="ARBA" id="ARBA00050251"/>
    </source>
</evidence>
<keyword evidence="13 18" id="KW-0436">Ligase</keyword>
<name>K4KR14_SIMAS</name>
<protein>
    <recommendedName>
        <fullName evidence="9 13">UDP-N-acetylmuramoyl-L-alanyl-D-glutamate--2,6-diaminopimelate ligase</fullName>
        <ecNumber evidence="8 13">6.3.2.13</ecNumber>
    </recommendedName>
    <alternativeName>
        <fullName evidence="10 13">Meso-A2pm-adding enzyme</fullName>
    </alternativeName>
    <alternativeName>
        <fullName evidence="11 13">Meso-diaminopimelate-adding enzyme</fullName>
    </alternativeName>
    <alternativeName>
        <fullName evidence="12 13">UDP-MurNAc-L-Ala-D-Glu:meso-diaminopimelate ligase</fullName>
    </alternativeName>
    <alternativeName>
        <fullName evidence="13">UDP-MurNAc-tripeptide synthetase</fullName>
    </alternativeName>
    <alternativeName>
        <fullName evidence="13">UDP-N-acetylmuramyl-tripeptide synthetase</fullName>
    </alternativeName>
</protein>
<dbReference type="Pfam" id="PF01225">
    <property type="entry name" value="Mur_ligase"/>
    <property type="match status" value="1"/>
</dbReference>
<accession>K4KR14</accession>
<keyword evidence="13" id="KW-0460">Magnesium</keyword>
<feature type="binding site" evidence="13">
    <location>
        <begin position="158"/>
        <end position="159"/>
    </location>
    <ligand>
        <name>UDP-N-acetyl-alpha-D-muramoyl-L-alanyl-D-glutamate</name>
        <dbReference type="ChEBI" id="CHEBI:83900"/>
    </ligand>
</feature>
<dbReference type="InterPro" id="IPR000713">
    <property type="entry name" value="Mur_ligase_N"/>
</dbReference>
<dbReference type="RefSeq" id="WP_015048838.1">
    <property type="nucleotide sequence ID" value="NC_018868.3"/>
</dbReference>
<evidence type="ECO:0000256" key="4">
    <source>
        <dbReference type="ARBA" id="ARBA00022984"/>
    </source>
</evidence>
<dbReference type="GO" id="GO:0051301">
    <property type="term" value="P:cell division"/>
    <property type="evidence" value="ECO:0007669"/>
    <property type="project" value="UniProtKB-KW"/>
</dbReference>
<dbReference type="InterPro" id="IPR035911">
    <property type="entry name" value="MurE/MurF_N"/>
</dbReference>
<evidence type="ECO:0000256" key="5">
    <source>
        <dbReference type="ARBA" id="ARBA00023306"/>
    </source>
</evidence>
<feature type="domain" description="Mur ligase central" evidence="17">
    <location>
        <begin position="113"/>
        <end position="314"/>
    </location>
</feature>
<evidence type="ECO:0000259" key="16">
    <source>
        <dbReference type="Pfam" id="PF02875"/>
    </source>
</evidence>
<evidence type="ECO:0000256" key="12">
    <source>
        <dbReference type="ARBA" id="ARBA00081560"/>
    </source>
</evidence>
<dbReference type="GO" id="GO:0008360">
    <property type="term" value="P:regulation of cell shape"/>
    <property type="evidence" value="ECO:0007669"/>
    <property type="project" value="UniProtKB-KW"/>
</dbReference>
<dbReference type="InterPro" id="IPR013221">
    <property type="entry name" value="Mur_ligase_cen"/>
</dbReference>
<evidence type="ECO:0000256" key="6">
    <source>
        <dbReference type="ARBA" id="ARBA00023316"/>
    </source>
</evidence>
<organism evidence="18 19">
    <name type="scientific">Simiduia agarivorans (strain DSM 21679 / JCM 13881 / BCRC 17597 / SA1)</name>
    <dbReference type="NCBI Taxonomy" id="1117647"/>
    <lineage>
        <taxon>Bacteria</taxon>
        <taxon>Pseudomonadati</taxon>
        <taxon>Pseudomonadota</taxon>
        <taxon>Gammaproteobacteria</taxon>
        <taxon>Cellvibrionales</taxon>
        <taxon>Cellvibrionaceae</taxon>
        <taxon>Simiduia</taxon>
    </lineage>
</organism>
<dbReference type="PANTHER" id="PTHR23135">
    <property type="entry name" value="MUR LIGASE FAMILY MEMBER"/>
    <property type="match status" value="1"/>
</dbReference>
<dbReference type="EC" id="6.3.2.13" evidence="8 13"/>
<comment type="subcellular location">
    <subcellularLocation>
        <location evidence="13 14">Cytoplasm</location>
    </subcellularLocation>
</comment>
<sequence>MTTPSVALKHLLPECALAPSLAEISVTGVTLDSREVNSGYVFLAMQGTREHGIRYLDQVLQAGAVAVLVEQADDLPAALPENAVVIDALSAKASEIAARFYGLPGQELHTIGVTGTNGKTTCTQLLARLYHALGERAAVMGTMGYGLIGKPLRDTGMTTPDAVSFQRILRDLRNQHARHLAVEISSHALAQNRVAAVPVQTAVFTNLTRDHLDFHQTMEAYGAAKRALFSQLGIKRGIINIDDTFGREMSSALPGLTVITYGLAPDAQVRASEIRYETRGLQARVDTPWGAGELRSQLVGEFNLHNLLAVVATACAEGYSLQEVLAAVPTLRPVCGRMELLGADQSVQVVVDYAHTPDALRALLAAARAHCAGKLWCVFGCGGDRDKGKRADMARIAEAMADQCVVTSDNPRTENPELIIQDVMAGFNEPDRVIQQVDRKAAIATAVAQAQAGDWVLVAGKGHEDYQIIGTRKLPFSDQEEARKALALRVGGAA</sequence>
<dbReference type="Gene3D" id="3.90.190.20">
    <property type="entry name" value="Mur ligase, C-terminal domain"/>
    <property type="match status" value="1"/>
</dbReference>
<dbReference type="KEGG" id="saga:M5M_17785"/>
<evidence type="ECO:0000256" key="11">
    <source>
        <dbReference type="ARBA" id="ARBA00076158"/>
    </source>
</evidence>
<dbReference type="UniPathway" id="UPA00219"/>
<dbReference type="NCBIfam" id="NF001124">
    <property type="entry name" value="PRK00139.1-2"/>
    <property type="match status" value="1"/>
</dbReference>
<dbReference type="FunFam" id="3.90.190.20:FF:000006">
    <property type="entry name" value="UDP-N-acetylmuramoyl-L-alanyl-D-glutamate--2,6-diaminopimelate ligase"/>
    <property type="match status" value="1"/>
</dbReference>
<feature type="binding site" evidence="13">
    <location>
        <position position="31"/>
    </location>
    <ligand>
        <name>UDP-N-acetyl-alpha-D-muramoyl-L-alanyl-D-glutamate</name>
        <dbReference type="ChEBI" id="CHEBI:83900"/>
    </ligand>
</feature>
<evidence type="ECO:0000256" key="8">
    <source>
        <dbReference type="ARBA" id="ARBA00066633"/>
    </source>
</evidence>
<evidence type="ECO:0000256" key="14">
    <source>
        <dbReference type="RuleBase" id="RU004135"/>
    </source>
</evidence>
<comment type="similarity">
    <text evidence="1 13">Belongs to the MurCDEF family. MurE subfamily.</text>
</comment>
<keyword evidence="6 13" id="KW-0961">Cell wall biogenesis/degradation</keyword>
<dbReference type="AlphaFoldDB" id="K4KR14"/>
<feature type="binding site" evidence="13">
    <location>
        <position position="185"/>
    </location>
    <ligand>
        <name>UDP-N-acetyl-alpha-D-muramoyl-L-alanyl-D-glutamate</name>
        <dbReference type="ChEBI" id="CHEBI:83900"/>
    </ligand>
</feature>
<dbReference type="Proteomes" id="UP000000466">
    <property type="component" value="Chromosome"/>
</dbReference>
<evidence type="ECO:0000313" key="19">
    <source>
        <dbReference type="Proteomes" id="UP000000466"/>
    </source>
</evidence>
<dbReference type="SUPFAM" id="SSF53623">
    <property type="entry name" value="MurD-like peptide ligases, catalytic domain"/>
    <property type="match status" value="1"/>
</dbReference>
<dbReference type="OrthoDB" id="9800958at2"/>
<feature type="binding site" evidence="13">
    <location>
        <position position="33"/>
    </location>
    <ligand>
        <name>UDP-N-acetyl-alpha-D-muramoyl-L-alanyl-D-glutamate</name>
        <dbReference type="ChEBI" id="CHEBI:83900"/>
    </ligand>
</feature>
<dbReference type="GO" id="GO:0005737">
    <property type="term" value="C:cytoplasm"/>
    <property type="evidence" value="ECO:0007669"/>
    <property type="project" value="UniProtKB-SubCell"/>
</dbReference>
<evidence type="ECO:0000256" key="1">
    <source>
        <dbReference type="ARBA" id="ARBA00005898"/>
    </source>
</evidence>
<dbReference type="GO" id="GO:0009252">
    <property type="term" value="P:peptidoglycan biosynthetic process"/>
    <property type="evidence" value="ECO:0007669"/>
    <property type="project" value="UniProtKB-UniRule"/>
</dbReference>
<gene>
    <name evidence="13 18" type="primary">murE</name>
    <name evidence="18" type="ordered locus">M5M_17785</name>
</gene>
<dbReference type="InterPro" id="IPR036615">
    <property type="entry name" value="Mur_ligase_C_dom_sf"/>
</dbReference>
<keyword evidence="13" id="KW-0547">Nucleotide-binding</keyword>
<comment type="function">
    <text evidence="13">Catalyzes the addition of meso-diaminopimelic acid to the nucleotide precursor UDP-N-acetylmuramoyl-L-alanyl-D-glutamate (UMAG) in the biosynthesis of bacterial cell-wall peptidoglycan.</text>
</comment>
<dbReference type="STRING" id="1117647.M5M_17785"/>
<feature type="domain" description="Mur ligase C-terminal" evidence="16">
    <location>
        <begin position="336"/>
        <end position="462"/>
    </location>
</feature>
<comment type="PTM">
    <text evidence="13">Carboxylation is probably crucial for Mg(2+) binding and, consequently, for the gamma-phosphate positioning of ATP.</text>
</comment>
<feature type="modified residue" description="N6-carboxylysine" evidence="13">
    <location>
        <position position="225"/>
    </location>
</feature>
<keyword evidence="13" id="KW-0067">ATP-binding</keyword>
<comment type="pathway">
    <text evidence="13 14">Cell wall biogenesis; peptidoglycan biosynthesis.</text>
</comment>
<dbReference type="Pfam" id="PF08245">
    <property type="entry name" value="Mur_ligase_M"/>
    <property type="match status" value="1"/>
</dbReference>
<dbReference type="GO" id="GO:0000287">
    <property type="term" value="F:magnesium ion binding"/>
    <property type="evidence" value="ECO:0007669"/>
    <property type="project" value="UniProtKB-UniRule"/>
</dbReference>
<feature type="binding site" evidence="13">
    <location>
        <position position="191"/>
    </location>
    <ligand>
        <name>UDP-N-acetyl-alpha-D-muramoyl-L-alanyl-D-glutamate</name>
        <dbReference type="ChEBI" id="CHEBI:83900"/>
    </ligand>
</feature>
<keyword evidence="19" id="KW-1185">Reference proteome</keyword>
<feature type="domain" description="Mur ligase N-terminal catalytic" evidence="15">
    <location>
        <begin position="26"/>
        <end position="97"/>
    </location>
</feature>
<dbReference type="PANTHER" id="PTHR23135:SF4">
    <property type="entry name" value="UDP-N-ACETYLMURAMOYL-L-ALANYL-D-GLUTAMATE--2,6-DIAMINOPIMELATE LIGASE MURE HOMOLOG, CHLOROPLASTIC"/>
    <property type="match status" value="1"/>
</dbReference>
<dbReference type="HAMAP" id="MF_00208">
    <property type="entry name" value="MurE"/>
    <property type="match status" value="1"/>
</dbReference>
<evidence type="ECO:0000256" key="10">
    <source>
        <dbReference type="ARBA" id="ARBA00075482"/>
    </source>
</evidence>
<comment type="cofactor">
    <cofactor evidence="13">
        <name>Mg(2+)</name>
        <dbReference type="ChEBI" id="CHEBI:18420"/>
    </cofactor>
</comment>
<feature type="binding site" evidence="13">
    <location>
        <position position="385"/>
    </location>
    <ligand>
        <name>meso-2,6-diaminopimelate</name>
        <dbReference type="ChEBI" id="CHEBI:57791"/>
    </ligand>
</feature>
<feature type="short sequence motif" description="Meso-diaminopimelate recognition motif" evidence="13">
    <location>
        <begin position="409"/>
        <end position="412"/>
    </location>
</feature>
<dbReference type="InterPro" id="IPR005761">
    <property type="entry name" value="UDP-N-AcMur-Glu-dNH2Pim_ligase"/>
</dbReference>
<evidence type="ECO:0000259" key="17">
    <source>
        <dbReference type="Pfam" id="PF08245"/>
    </source>
</evidence>
<dbReference type="SUPFAM" id="SSF53244">
    <property type="entry name" value="MurD-like peptide ligases, peptide-binding domain"/>
    <property type="match status" value="1"/>
</dbReference>
<feature type="binding site" evidence="13">
    <location>
        <begin position="409"/>
        <end position="412"/>
    </location>
    <ligand>
        <name>meso-2,6-diaminopimelate</name>
        <dbReference type="ChEBI" id="CHEBI:57791"/>
    </ligand>
</feature>
<keyword evidence="3 13" id="KW-0133">Cell shape</keyword>
<evidence type="ECO:0000256" key="3">
    <source>
        <dbReference type="ARBA" id="ARBA00022960"/>
    </source>
</evidence>
<comment type="catalytic activity">
    <reaction evidence="7 13">
        <text>UDP-N-acetyl-alpha-D-muramoyl-L-alanyl-D-glutamate + meso-2,6-diaminopimelate + ATP = UDP-N-acetyl-alpha-D-muramoyl-L-alanyl-gamma-D-glutamyl-meso-2,6-diaminopimelate + ADP + phosphate + H(+)</text>
        <dbReference type="Rhea" id="RHEA:23676"/>
        <dbReference type="ChEBI" id="CHEBI:15378"/>
        <dbReference type="ChEBI" id="CHEBI:30616"/>
        <dbReference type="ChEBI" id="CHEBI:43474"/>
        <dbReference type="ChEBI" id="CHEBI:57791"/>
        <dbReference type="ChEBI" id="CHEBI:83900"/>
        <dbReference type="ChEBI" id="CHEBI:83905"/>
        <dbReference type="ChEBI" id="CHEBI:456216"/>
        <dbReference type="EC" id="6.3.2.13"/>
    </reaction>
</comment>
<feature type="binding site" evidence="13">
    <location>
        <position position="464"/>
    </location>
    <ligand>
        <name>meso-2,6-diaminopimelate</name>
        <dbReference type="ChEBI" id="CHEBI:57791"/>
    </ligand>
</feature>
<evidence type="ECO:0000256" key="13">
    <source>
        <dbReference type="HAMAP-Rule" id="MF_00208"/>
    </source>
</evidence>
<dbReference type="GO" id="GO:0005524">
    <property type="term" value="F:ATP binding"/>
    <property type="evidence" value="ECO:0007669"/>
    <property type="project" value="UniProtKB-UniRule"/>
</dbReference>
<feature type="binding site" evidence="13">
    <location>
        <position position="193"/>
    </location>
    <ligand>
        <name>UDP-N-acetyl-alpha-D-muramoyl-L-alanyl-D-glutamate</name>
        <dbReference type="ChEBI" id="CHEBI:83900"/>
    </ligand>
</feature>
<keyword evidence="4 13" id="KW-0573">Peptidoglycan synthesis</keyword>
<evidence type="ECO:0000259" key="15">
    <source>
        <dbReference type="Pfam" id="PF01225"/>
    </source>
</evidence>
<dbReference type="eggNOG" id="COG0769">
    <property type="taxonomic scope" value="Bacteria"/>
</dbReference>
<reference evidence="18 19" key="1">
    <citation type="journal article" date="2013" name="Genome Announc.">
        <title>Complete genome sequence of Simiduia agarivorans SA1(T), a marine bacterium able to degrade a variety of polysaccharides.</title>
        <authorList>
            <person name="Lin S.Y."/>
            <person name="Shieh W.Y."/>
            <person name="Chen J.S."/>
            <person name="Tang S.L."/>
        </authorList>
    </citation>
    <scope>NUCLEOTIDE SEQUENCE [LARGE SCALE GENOMIC DNA]</scope>
    <source>
        <strain evidence="19">DSM 21679 / JCM 13881 / BCRC 17597 / SA1</strain>
    </source>
</reference>
<feature type="binding site" evidence="13">
    <location>
        <position position="460"/>
    </location>
    <ligand>
        <name>meso-2,6-diaminopimelate</name>
        <dbReference type="ChEBI" id="CHEBI:57791"/>
    </ligand>
</feature>
<dbReference type="HOGENOM" id="CLU_022291_3_2_6"/>
<dbReference type="SUPFAM" id="SSF63418">
    <property type="entry name" value="MurE/MurF N-terminal domain"/>
    <property type="match status" value="1"/>
</dbReference>
<dbReference type="InterPro" id="IPR004101">
    <property type="entry name" value="Mur_ligase_C"/>
</dbReference>
<dbReference type="GO" id="GO:0008765">
    <property type="term" value="F:UDP-N-acetylmuramoylalanyl-D-glutamate-2,6-diaminopimelate ligase activity"/>
    <property type="evidence" value="ECO:0007669"/>
    <property type="project" value="UniProtKB-UniRule"/>
</dbReference>
<dbReference type="GO" id="GO:0071555">
    <property type="term" value="P:cell wall organization"/>
    <property type="evidence" value="ECO:0007669"/>
    <property type="project" value="UniProtKB-KW"/>
</dbReference>
<dbReference type="InterPro" id="IPR036565">
    <property type="entry name" value="Mur-like_cat_sf"/>
</dbReference>
<dbReference type="NCBIfam" id="NF001126">
    <property type="entry name" value="PRK00139.1-4"/>
    <property type="match status" value="1"/>
</dbReference>
<comment type="caution">
    <text evidence="13">Lacks conserved residue(s) required for the propagation of feature annotation.</text>
</comment>
<evidence type="ECO:0000256" key="2">
    <source>
        <dbReference type="ARBA" id="ARBA00022618"/>
    </source>
</evidence>
<proteinExistence type="inferred from homology"/>
<dbReference type="NCBIfam" id="TIGR01085">
    <property type="entry name" value="murE"/>
    <property type="match status" value="1"/>
</dbReference>
<dbReference type="Pfam" id="PF02875">
    <property type="entry name" value="Mur_ligase_C"/>
    <property type="match status" value="1"/>
</dbReference>
<dbReference type="Gene3D" id="3.40.1390.10">
    <property type="entry name" value="MurE/MurF, N-terminal domain"/>
    <property type="match status" value="1"/>
</dbReference>